<dbReference type="AlphaFoldDB" id="A0AA88DI01"/>
<dbReference type="PANTHER" id="PTHR11514:SF40">
    <property type="entry name" value="TRANSCRIPTION FACTOR BHLH14"/>
    <property type="match status" value="1"/>
</dbReference>
<evidence type="ECO:0000313" key="10">
    <source>
        <dbReference type="Proteomes" id="UP001187192"/>
    </source>
</evidence>
<proteinExistence type="predicted"/>
<protein>
    <recommendedName>
        <fullName evidence="5">Transcription factor</fullName>
        <shortName evidence="5">bHLH transcription factor</shortName>
    </recommendedName>
    <alternativeName>
        <fullName evidence="5">Basic helix-loop-helix protein</fullName>
    </alternativeName>
</protein>
<evidence type="ECO:0000256" key="4">
    <source>
        <dbReference type="ARBA" id="ARBA00023242"/>
    </source>
</evidence>
<name>A0AA88DI01_FICCA</name>
<dbReference type="InterPro" id="IPR036638">
    <property type="entry name" value="HLH_DNA-bd_sf"/>
</dbReference>
<dbReference type="GO" id="GO:0003700">
    <property type="term" value="F:DNA-binding transcription factor activity"/>
    <property type="evidence" value="ECO:0007669"/>
    <property type="project" value="InterPro"/>
</dbReference>
<dbReference type="Pfam" id="PF14215">
    <property type="entry name" value="bHLH-MYC_N"/>
    <property type="match status" value="1"/>
</dbReference>
<reference evidence="9" key="1">
    <citation type="submission" date="2023-07" db="EMBL/GenBank/DDBJ databases">
        <title>draft genome sequence of fig (Ficus carica).</title>
        <authorList>
            <person name="Takahashi T."/>
            <person name="Nishimura K."/>
        </authorList>
    </citation>
    <scope>NUCLEOTIDE SEQUENCE</scope>
</reference>
<feature type="compositionally biased region" description="Basic residues" evidence="7">
    <location>
        <begin position="331"/>
        <end position="340"/>
    </location>
</feature>
<keyword evidence="3 5" id="KW-0804">Transcription</keyword>
<feature type="compositionally biased region" description="Low complexity" evidence="7">
    <location>
        <begin position="315"/>
        <end position="324"/>
    </location>
</feature>
<feature type="region of interest" description="Disordered" evidence="7">
    <location>
        <begin position="437"/>
        <end position="456"/>
    </location>
</feature>
<dbReference type="GO" id="GO:0046983">
    <property type="term" value="F:protein dimerization activity"/>
    <property type="evidence" value="ECO:0007669"/>
    <property type="project" value="InterPro"/>
</dbReference>
<dbReference type="InterPro" id="IPR025610">
    <property type="entry name" value="MYC/MYB_N"/>
</dbReference>
<dbReference type="PANTHER" id="PTHR11514">
    <property type="entry name" value="MYC"/>
    <property type="match status" value="1"/>
</dbReference>
<dbReference type="EMBL" id="BTGU01000015">
    <property type="protein sequence ID" value="GMN42834.1"/>
    <property type="molecule type" value="Genomic_DNA"/>
</dbReference>
<dbReference type="InterPro" id="IPR011598">
    <property type="entry name" value="bHLH_dom"/>
</dbReference>
<keyword evidence="2 5" id="KW-0805">Transcription regulation</keyword>
<evidence type="ECO:0000313" key="9">
    <source>
        <dbReference type="EMBL" id="GMN42834.1"/>
    </source>
</evidence>
<dbReference type="InterPro" id="IPR045084">
    <property type="entry name" value="AIB/MYC-like"/>
</dbReference>
<evidence type="ECO:0000256" key="6">
    <source>
        <dbReference type="SAM" id="Coils"/>
    </source>
</evidence>
<sequence length="538" mass="59772">MEDLMISPSSSSSLVSLSTTTQEPAALLTLQQRLQFIVQSQPDWWAYAIFWQTTNDENGRLFLAWGDGHFQGLKDTISPRSSNSNSNNNCSPATNQYSAMSVGLHAERRKILKGIQSLINDNNLPDIDNVMAINDDVTDAEWFYVMSLTRSFLAGVGVPGKTLSTGSLVWLSGVHELQFYNCDRAKEAHLHGIETLVCIPTSTGVLELGSTDIIRENWGLVQQVKSLFGSDFLLTSPQTNQSDTGPIQFLNKSISFADIGIIAGVEEDDKYTPDQINKKETLDLMTMKKRKKEDGNNPYVDSENSDSDCPLMAANNNNNNNNNNIGEDKRTPKKRGRKPGLGRDTPLNHVEAERQRREKLNHRFYALRAVVPNVSRMDKASLLSDAVSYINELKAKIEDLESQLHRDQGNKKVKLEMADTSLDNQSTTTITTMTTVDQTRPNSSNNNNNNNPGPGDVGHEIEVKIVGTDAMIRVQSENLNYPAARLMGALRDLEFQVHHASVSSINDVMLQDLVVKVPEGIVRTEDGLKSALLRRLEL</sequence>
<keyword evidence="10" id="KW-1185">Reference proteome</keyword>
<evidence type="ECO:0000256" key="2">
    <source>
        <dbReference type="ARBA" id="ARBA00023015"/>
    </source>
</evidence>
<comment type="caution">
    <text evidence="9">The sequence shown here is derived from an EMBL/GenBank/DDBJ whole genome shotgun (WGS) entry which is preliminary data.</text>
</comment>
<keyword evidence="4 5" id="KW-0539">Nucleus</keyword>
<dbReference type="Proteomes" id="UP001187192">
    <property type="component" value="Unassembled WGS sequence"/>
</dbReference>
<evidence type="ECO:0000256" key="7">
    <source>
        <dbReference type="SAM" id="MobiDB-lite"/>
    </source>
</evidence>
<gene>
    <name evidence="9" type="ORF">TIFTF001_012037</name>
</gene>
<feature type="region of interest" description="Disordered" evidence="7">
    <location>
        <begin position="287"/>
        <end position="352"/>
    </location>
</feature>
<evidence type="ECO:0000259" key="8">
    <source>
        <dbReference type="PROSITE" id="PS50888"/>
    </source>
</evidence>
<dbReference type="GO" id="GO:0005634">
    <property type="term" value="C:nucleus"/>
    <property type="evidence" value="ECO:0007669"/>
    <property type="project" value="UniProtKB-SubCell"/>
</dbReference>
<dbReference type="Gene3D" id="4.10.280.10">
    <property type="entry name" value="Helix-loop-helix DNA-binding domain"/>
    <property type="match status" value="1"/>
</dbReference>
<accession>A0AA88DI01</accession>
<evidence type="ECO:0000256" key="5">
    <source>
        <dbReference type="RuleBase" id="RU369104"/>
    </source>
</evidence>
<evidence type="ECO:0000256" key="1">
    <source>
        <dbReference type="ARBA" id="ARBA00004123"/>
    </source>
</evidence>
<dbReference type="SUPFAM" id="SSF47459">
    <property type="entry name" value="HLH, helix-loop-helix DNA-binding domain"/>
    <property type="match status" value="1"/>
</dbReference>
<dbReference type="CDD" id="cd11449">
    <property type="entry name" value="bHLH_AtAIB_like"/>
    <property type="match status" value="1"/>
</dbReference>
<dbReference type="InterPro" id="IPR054502">
    <property type="entry name" value="bHLH-TF_ACT-like_plant"/>
</dbReference>
<dbReference type="Pfam" id="PF00010">
    <property type="entry name" value="HLH"/>
    <property type="match status" value="1"/>
</dbReference>
<dbReference type="Pfam" id="PF22754">
    <property type="entry name" value="bHLH-TF_ACT-like_plant"/>
    <property type="match status" value="1"/>
</dbReference>
<organism evidence="9 10">
    <name type="scientific">Ficus carica</name>
    <name type="common">Common fig</name>
    <dbReference type="NCBI Taxonomy" id="3494"/>
    <lineage>
        <taxon>Eukaryota</taxon>
        <taxon>Viridiplantae</taxon>
        <taxon>Streptophyta</taxon>
        <taxon>Embryophyta</taxon>
        <taxon>Tracheophyta</taxon>
        <taxon>Spermatophyta</taxon>
        <taxon>Magnoliopsida</taxon>
        <taxon>eudicotyledons</taxon>
        <taxon>Gunneridae</taxon>
        <taxon>Pentapetalae</taxon>
        <taxon>rosids</taxon>
        <taxon>fabids</taxon>
        <taxon>Rosales</taxon>
        <taxon>Moraceae</taxon>
        <taxon>Ficeae</taxon>
        <taxon>Ficus</taxon>
    </lineage>
</organism>
<feature type="domain" description="BHLH" evidence="8">
    <location>
        <begin position="344"/>
        <end position="393"/>
    </location>
</feature>
<dbReference type="PROSITE" id="PS50888">
    <property type="entry name" value="BHLH"/>
    <property type="match status" value="1"/>
</dbReference>
<feature type="coiled-coil region" evidence="6">
    <location>
        <begin position="383"/>
        <end position="410"/>
    </location>
</feature>
<comment type="subcellular location">
    <subcellularLocation>
        <location evidence="1 5">Nucleus</location>
    </subcellularLocation>
</comment>
<evidence type="ECO:0000256" key="3">
    <source>
        <dbReference type="ARBA" id="ARBA00023163"/>
    </source>
</evidence>
<keyword evidence="6" id="KW-0175">Coiled coil</keyword>
<dbReference type="GO" id="GO:0000976">
    <property type="term" value="F:transcription cis-regulatory region binding"/>
    <property type="evidence" value="ECO:0007669"/>
    <property type="project" value="TreeGrafter"/>
</dbReference>
<dbReference type="SMART" id="SM00353">
    <property type="entry name" value="HLH"/>
    <property type="match status" value="1"/>
</dbReference>
<feature type="compositionally biased region" description="Low complexity" evidence="7">
    <location>
        <begin position="437"/>
        <end position="451"/>
    </location>
</feature>